<evidence type="ECO:0000256" key="1">
    <source>
        <dbReference type="SAM" id="MobiDB-lite"/>
    </source>
</evidence>
<dbReference type="GeneID" id="20318663"/>
<feature type="region of interest" description="Disordered" evidence="1">
    <location>
        <begin position="1"/>
        <end position="36"/>
    </location>
</feature>
<dbReference type="AlphaFoldDB" id="A0A074ZN26"/>
<reference evidence="2 3" key="1">
    <citation type="submission" date="2013-11" db="EMBL/GenBank/DDBJ databases">
        <title>Opisthorchis viverrini - life in the bile duct.</title>
        <authorList>
            <person name="Young N.D."/>
            <person name="Nagarajan N."/>
            <person name="Lin S.J."/>
            <person name="Korhonen P.K."/>
            <person name="Jex A.R."/>
            <person name="Hall R.S."/>
            <person name="Safavi-Hemami H."/>
            <person name="Kaewkong W."/>
            <person name="Bertrand D."/>
            <person name="Gao S."/>
            <person name="Seet Q."/>
            <person name="Wongkham S."/>
            <person name="Teh B.T."/>
            <person name="Wongkham C."/>
            <person name="Intapan P.M."/>
            <person name="Maleewong W."/>
            <person name="Yang X."/>
            <person name="Hu M."/>
            <person name="Wang Z."/>
            <person name="Hofmann A."/>
            <person name="Sternberg P.W."/>
            <person name="Tan P."/>
            <person name="Wang J."/>
            <person name="Gasser R.B."/>
        </authorList>
    </citation>
    <scope>NUCLEOTIDE SEQUENCE [LARGE SCALE GENOMIC DNA]</scope>
</reference>
<accession>A0A074ZN26</accession>
<evidence type="ECO:0000313" key="3">
    <source>
        <dbReference type="Proteomes" id="UP000054324"/>
    </source>
</evidence>
<evidence type="ECO:0000313" key="2">
    <source>
        <dbReference type="EMBL" id="KER28793.1"/>
    </source>
</evidence>
<organism evidence="2 3">
    <name type="scientific">Opisthorchis viverrini</name>
    <name type="common">Southeast Asian liver fluke</name>
    <dbReference type="NCBI Taxonomy" id="6198"/>
    <lineage>
        <taxon>Eukaryota</taxon>
        <taxon>Metazoa</taxon>
        <taxon>Spiralia</taxon>
        <taxon>Lophotrochozoa</taxon>
        <taxon>Platyhelminthes</taxon>
        <taxon>Trematoda</taxon>
        <taxon>Digenea</taxon>
        <taxon>Opisthorchiida</taxon>
        <taxon>Opisthorchiata</taxon>
        <taxon>Opisthorchiidae</taxon>
        <taxon>Opisthorchis</taxon>
    </lineage>
</organism>
<dbReference type="KEGG" id="ovi:T265_04481"/>
<sequence length="66" mass="7167">MSSVEDLVDDPSKIPATRLASVRMPTHNEGADGAPSHLSLAFNAMNEIQSQDPRNGHIGQWIVNEL</sequence>
<dbReference type="EMBL" id="KL596692">
    <property type="protein sequence ID" value="KER28793.1"/>
    <property type="molecule type" value="Genomic_DNA"/>
</dbReference>
<proteinExistence type="predicted"/>
<dbReference type="CTD" id="20318663"/>
<gene>
    <name evidence="2" type="ORF">T265_04481</name>
</gene>
<dbReference type="Proteomes" id="UP000054324">
    <property type="component" value="Unassembled WGS sequence"/>
</dbReference>
<dbReference type="RefSeq" id="XP_009167494.1">
    <property type="nucleotide sequence ID" value="XM_009169230.1"/>
</dbReference>
<protein>
    <submittedName>
        <fullName evidence="2">Uncharacterized protein</fullName>
    </submittedName>
</protein>
<name>A0A074ZN26_OPIVI</name>
<keyword evidence="3" id="KW-1185">Reference proteome</keyword>